<dbReference type="InterPro" id="IPR028082">
    <property type="entry name" value="Peripla_BP_I"/>
</dbReference>
<evidence type="ECO:0000313" key="4">
    <source>
        <dbReference type="EMBL" id="CCC41565.1"/>
    </source>
</evidence>
<organism evidence="4 5">
    <name type="scientific">Haloquadratum walsbyi (strain DSM 16854 / JCM 12705 / C23)</name>
    <dbReference type="NCBI Taxonomy" id="768065"/>
    <lineage>
        <taxon>Archaea</taxon>
        <taxon>Methanobacteriati</taxon>
        <taxon>Methanobacteriota</taxon>
        <taxon>Stenosarchaea group</taxon>
        <taxon>Halobacteria</taxon>
        <taxon>Halobacteriales</taxon>
        <taxon>Haloferacaceae</taxon>
        <taxon>Haloquadratum</taxon>
    </lineage>
</organism>
<dbReference type="Proteomes" id="UP000007954">
    <property type="component" value="Chromosome"/>
</dbReference>
<evidence type="ECO:0000256" key="1">
    <source>
        <dbReference type="ARBA" id="ARBA00022729"/>
    </source>
</evidence>
<accession>G0LF02</accession>
<evidence type="ECO:0000259" key="3">
    <source>
        <dbReference type="Pfam" id="PF13458"/>
    </source>
</evidence>
<dbReference type="RefSeq" id="WP_014556912.1">
    <property type="nucleotide sequence ID" value="NC_017459.1"/>
</dbReference>
<feature type="region of interest" description="Disordered" evidence="2">
    <location>
        <begin position="33"/>
        <end position="72"/>
    </location>
</feature>
<dbReference type="AlphaFoldDB" id="G0LF02"/>
<dbReference type="KEGG" id="hwc:Hqrw_3832"/>
<name>G0LF02_HALWC</name>
<reference evidence="4 5" key="1">
    <citation type="journal article" date="2011" name="PLoS ONE">
        <title>Haloquadratum walsbyi: limited diversity in a global pond.</title>
        <authorList>
            <person name="Dyall-Smith M."/>
            <person name="Pfeiffer F."/>
            <person name="Klee K."/>
            <person name="Palm P."/>
            <person name="Gross K."/>
            <person name="Schuster S.C."/>
            <person name="Rampp M."/>
            <person name="Oesterhelt D."/>
        </authorList>
    </citation>
    <scope>NUCLEOTIDE SEQUENCE [LARGE SCALE GENOMIC DNA]</scope>
    <source>
        <strain evidence="5">DSM 16854 / JCM 12705 / C23</strain>
    </source>
</reference>
<gene>
    <name evidence="4" type="primary">livJ6</name>
    <name evidence="4" type="ordered locus">Hqrw_3832</name>
</gene>
<dbReference type="SUPFAM" id="SSF53822">
    <property type="entry name" value="Periplasmic binding protein-like I"/>
    <property type="match status" value="1"/>
</dbReference>
<evidence type="ECO:0000313" key="5">
    <source>
        <dbReference type="Proteomes" id="UP000007954"/>
    </source>
</evidence>
<protein>
    <submittedName>
        <fullName evidence="4">ABC-type transport system periplasmic substrate-binding protein (Probable substrate branched-chain amino acids)</fullName>
    </submittedName>
</protein>
<dbReference type="InterPro" id="IPR051010">
    <property type="entry name" value="BCAA_transport"/>
</dbReference>
<evidence type="ECO:0000256" key="2">
    <source>
        <dbReference type="SAM" id="MobiDB-lite"/>
    </source>
</evidence>
<dbReference type="EMBL" id="FR746099">
    <property type="protein sequence ID" value="CCC41565.1"/>
    <property type="molecule type" value="Genomic_DNA"/>
</dbReference>
<dbReference type="PANTHER" id="PTHR30483:SF6">
    <property type="entry name" value="PERIPLASMIC BINDING PROTEIN OF ABC TRANSPORTER FOR NATURAL AMINO ACIDS"/>
    <property type="match status" value="1"/>
</dbReference>
<dbReference type="OrthoDB" id="147794at2157"/>
<proteinExistence type="predicted"/>
<dbReference type="Gene3D" id="3.40.50.2300">
    <property type="match status" value="2"/>
</dbReference>
<keyword evidence="1" id="KW-0732">Signal</keyword>
<dbReference type="HOGENOM" id="CLU_027128_5_0_2"/>
<dbReference type="GeneID" id="12448697"/>
<feature type="domain" description="Leucine-binding protein" evidence="3">
    <location>
        <begin position="72"/>
        <end position="431"/>
    </location>
</feature>
<dbReference type="PANTHER" id="PTHR30483">
    <property type="entry name" value="LEUCINE-SPECIFIC-BINDING PROTEIN"/>
    <property type="match status" value="1"/>
</dbReference>
<sequence length="448" mass="46306">MPSEGADKKQRIANRRTYLKGLGAAGTVLLAGCSGSGGGSGGDDAASETESGSGDGDSEATDGGTMGGDGGTLTIGALQPFTGGFDWIASNTKPAYNLAFSEIEEAGILGGMSLEANEQDSATDPQQALSGLQTLDSAGVPAVIGPSSSVMPNLIQPIQNNEVPVNTVMAGTIQLDDTGGEWLWRSVPSDAVGGAAAGKYAYEDLNHEKMALAYKNDKGSQSFSASVGEAFKSLGGSIVGEVPLPINASDYRSEIQELQQMDVDFVQMTAATEVSGLFMKNYDELGAKEDFNLALGNDVLTQGFIETTGADVMEGMIGQAPAAGPANDQFAASFEEMHGEPPGTFSAAAYDAANLFALAFQSAGEVSRSVIPEHLPKIATPPGTEVTTFAEGKEALDNGDEINYTGASNPQNFDENGNVVGPFNVVQAQDGEWNPVTTYEASVLQDVY</sequence>
<dbReference type="InterPro" id="IPR028081">
    <property type="entry name" value="Leu-bd"/>
</dbReference>
<dbReference type="Pfam" id="PF13458">
    <property type="entry name" value="Peripla_BP_6"/>
    <property type="match status" value="1"/>
</dbReference>